<dbReference type="InterPro" id="IPR036758">
    <property type="entry name" value="At5g01610-like"/>
</dbReference>
<evidence type="ECO:0000313" key="1">
    <source>
        <dbReference type="EMBL" id="KAK7833807.1"/>
    </source>
</evidence>
<dbReference type="SUPFAM" id="SSF141562">
    <property type="entry name" value="At5g01610-like"/>
    <property type="match status" value="1"/>
</dbReference>
<accession>A0AAW0K3X9</accession>
<name>A0AAW0K3X9_QUESU</name>
<dbReference type="AlphaFoldDB" id="A0AAW0K3X9"/>
<dbReference type="Gramene" id="rna-CFP56_39807">
    <property type="protein sequence ID" value="cds-POE88966.1"/>
    <property type="gene ID" value="gene-CFP56_39807"/>
</dbReference>
<keyword evidence="2" id="KW-1185">Reference proteome</keyword>
<gene>
    <name evidence="1" type="ORF">CFP56_025255</name>
</gene>
<proteinExistence type="predicted"/>
<comment type="caution">
    <text evidence="1">The sequence shown here is derived from an EMBL/GenBank/DDBJ whole genome shotgun (WGS) entry which is preliminary data.</text>
</comment>
<dbReference type="Proteomes" id="UP000237347">
    <property type="component" value="Unassembled WGS sequence"/>
</dbReference>
<protein>
    <submittedName>
        <fullName evidence="1">Uncharacterized protein</fullName>
    </submittedName>
</protein>
<reference evidence="1 2" key="1">
    <citation type="journal article" date="2018" name="Sci. Data">
        <title>The draft genome sequence of cork oak.</title>
        <authorList>
            <person name="Ramos A.M."/>
            <person name="Usie A."/>
            <person name="Barbosa P."/>
            <person name="Barros P.M."/>
            <person name="Capote T."/>
            <person name="Chaves I."/>
            <person name="Simoes F."/>
            <person name="Abreu I."/>
            <person name="Carrasquinho I."/>
            <person name="Faro C."/>
            <person name="Guimaraes J.B."/>
            <person name="Mendonca D."/>
            <person name="Nobrega F."/>
            <person name="Rodrigues L."/>
            <person name="Saibo N.J.M."/>
            <person name="Varela M.C."/>
            <person name="Egas C."/>
            <person name="Matos J."/>
            <person name="Miguel C.M."/>
            <person name="Oliveira M.M."/>
            <person name="Ricardo C.P."/>
            <person name="Goncalves S."/>
        </authorList>
    </citation>
    <scope>NUCLEOTIDE SEQUENCE [LARGE SCALE GENOMIC DNA]</scope>
    <source>
        <strain evidence="2">cv. HL8</strain>
    </source>
</reference>
<dbReference type="EMBL" id="PKMF04000399">
    <property type="protein sequence ID" value="KAK7833807.1"/>
    <property type="molecule type" value="Genomic_DNA"/>
</dbReference>
<sequence length="70" mass="7571">MTSDDLSIELGGNCKITLPLDNCLATYSKTAKGKIVSGKIAKLDGIQGWHGHRQGSDLGHCWSRTLPYLV</sequence>
<evidence type="ECO:0000313" key="2">
    <source>
        <dbReference type="Proteomes" id="UP000237347"/>
    </source>
</evidence>
<organism evidence="1 2">
    <name type="scientific">Quercus suber</name>
    <name type="common">Cork oak</name>
    <dbReference type="NCBI Taxonomy" id="58331"/>
    <lineage>
        <taxon>Eukaryota</taxon>
        <taxon>Viridiplantae</taxon>
        <taxon>Streptophyta</taxon>
        <taxon>Embryophyta</taxon>
        <taxon>Tracheophyta</taxon>
        <taxon>Spermatophyta</taxon>
        <taxon>Magnoliopsida</taxon>
        <taxon>eudicotyledons</taxon>
        <taxon>Gunneridae</taxon>
        <taxon>Pentapetalae</taxon>
        <taxon>rosids</taxon>
        <taxon>fabids</taxon>
        <taxon>Fagales</taxon>
        <taxon>Fagaceae</taxon>
        <taxon>Quercus</taxon>
    </lineage>
</organism>